<name>A0A7R8CS25_LEPSM</name>
<dbReference type="EMBL" id="HG994583">
    <property type="protein sequence ID" value="CAF2912715.1"/>
    <property type="molecule type" value="Genomic_DNA"/>
</dbReference>
<gene>
    <name evidence="1" type="ORF">LSAA_8287</name>
</gene>
<reference evidence="1" key="1">
    <citation type="submission" date="2021-02" db="EMBL/GenBank/DDBJ databases">
        <authorList>
            <person name="Bekaert M."/>
        </authorList>
    </citation>
    <scope>NUCLEOTIDE SEQUENCE</scope>
    <source>
        <strain evidence="1">IoA-00</strain>
    </source>
</reference>
<keyword evidence="2" id="KW-1185">Reference proteome</keyword>
<sequence>MENTSELKDYSKEEIILKAIYLFKIVFDNEIDGQLKVIKGGPMKIHLKPSPIKLLNFYLDCKTPYTFQDATKSKLEGNEALGVSEKSMRSWSDISDIVCSKK</sequence>
<dbReference type="AlphaFoldDB" id="A0A7R8CS25"/>
<protein>
    <submittedName>
        <fullName evidence="1">(salmon louse) hypothetical protein</fullName>
    </submittedName>
</protein>
<dbReference type="Proteomes" id="UP000675881">
    <property type="component" value="Chromosome 4"/>
</dbReference>
<accession>A0A7R8CS25</accession>
<evidence type="ECO:0000313" key="1">
    <source>
        <dbReference type="EMBL" id="CAF2912715.1"/>
    </source>
</evidence>
<evidence type="ECO:0000313" key="2">
    <source>
        <dbReference type="Proteomes" id="UP000675881"/>
    </source>
</evidence>
<proteinExistence type="predicted"/>
<organism evidence="1 2">
    <name type="scientific">Lepeophtheirus salmonis</name>
    <name type="common">Salmon louse</name>
    <name type="synonym">Caligus salmonis</name>
    <dbReference type="NCBI Taxonomy" id="72036"/>
    <lineage>
        <taxon>Eukaryota</taxon>
        <taxon>Metazoa</taxon>
        <taxon>Ecdysozoa</taxon>
        <taxon>Arthropoda</taxon>
        <taxon>Crustacea</taxon>
        <taxon>Multicrustacea</taxon>
        <taxon>Hexanauplia</taxon>
        <taxon>Copepoda</taxon>
        <taxon>Siphonostomatoida</taxon>
        <taxon>Caligidae</taxon>
        <taxon>Lepeophtheirus</taxon>
    </lineage>
</organism>